<dbReference type="GO" id="GO:0020037">
    <property type="term" value="F:heme binding"/>
    <property type="evidence" value="ECO:0007669"/>
    <property type="project" value="InterPro"/>
</dbReference>
<comment type="similarity">
    <text evidence="3">Belongs to the cytochrome P450 family.</text>
</comment>
<evidence type="ECO:0000256" key="10">
    <source>
        <dbReference type="ARBA" id="ARBA00023033"/>
    </source>
</evidence>
<dbReference type="EMBL" id="QGKW02002005">
    <property type="protein sequence ID" value="KAF2542812.1"/>
    <property type="molecule type" value="Genomic_DNA"/>
</dbReference>
<comment type="subcellular location">
    <subcellularLocation>
        <location evidence="2">Membrane</location>
        <topology evidence="2">Single-pass membrane protein</topology>
    </subcellularLocation>
</comment>
<dbReference type="Pfam" id="PF00067">
    <property type="entry name" value="p450"/>
    <property type="match status" value="1"/>
</dbReference>
<dbReference type="GO" id="GO:0004497">
    <property type="term" value="F:monooxygenase activity"/>
    <property type="evidence" value="ECO:0007669"/>
    <property type="project" value="UniProtKB-KW"/>
</dbReference>
<comment type="cofactor">
    <cofactor evidence="1">
        <name>heme</name>
        <dbReference type="ChEBI" id="CHEBI:30413"/>
    </cofactor>
</comment>
<evidence type="ECO:0000256" key="1">
    <source>
        <dbReference type="ARBA" id="ARBA00001971"/>
    </source>
</evidence>
<sequence>MSLPVVAAALMVVLAAVLIRVVNWVWITPKKLERSKPISLTDDVIPYLLPLALKMFNSHGRTFFMWTGPVPTIMITNPEHIKEVFTKSYDFEATVSSLFVKLLVGGLASYKGDKWARHRRIINPAFNLEKIKNMVPAFYHCSSEVVSQWERQESS</sequence>
<keyword evidence="5 12" id="KW-0812">Transmembrane</keyword>
<keyword evidence="11 12" id="KW-0472">Membrane</keyword>
<evidence type="ECO:0000256" key="7">
    <source>
        <dbReference type="ARBA" id="ARBA00022989"/>
    </source>
</evidence>
<protein>
    <recommendedName>
        <fullName evidence="15">Cytochrome P450</fullName>
    </recommendedName>
</protein>
<evidence type="ECO:0000256" key="8">
    <source>
        <dbReference type="ARBA" id="ARBA00023002"/>
    </source>
</evidence>
<dbReference type="InterPro" id="IPR036396">
    <property type="entry name" value="Cyt_P450_sf"/>
</dbReference>
<dbReference type="AlphaFoldDB" id="A0A8S9GGI6"/>
<reference evidence="13" key="1">
    <citation type="submission" date="2019-12" db="EMBL/GenBank/DDBJ databases">
        <title>Genome sequencing and annotation of Brassica cretica.</title>
        <authorList>
            <person name="Studholme D.J."/>
            <person name="Sarris P.F."/>
        </authorList>
    </citation>
    <scope>NUCLEOTIDE SEQUENCE</scope>
    <source>
        <strain evidence="13">PFS-001/15</strain>
        <tissue evidence="13">Leaf</tissue>
    </source>
</reference>
<organism evidence="13 14">
    <name type="scientific">Brassica cretica</name>
    <name type="common">Mustard</name>
    <dbReference type="NCBI Taxonomy" id="69181"/>
    <lineage>
        <taxon>Eukaryota</taxon>
        <taxon>Viridiplantae</taxon>
        <taxon>Streptophyta</taxon>
        <taxon>Embryophyta</taxon>
        <taxon>Tracheophyta</taxon>
        <taxon>Spermatophyta</taxon>
        <taxon>Magnoliopsida</taxon>
        <taxon>eudicotyledons</taxon>
        <taxon>Gunneridae</taxon>
        <taxon>Pentapetalae</taxon>
        <taxon>rosids</taxon>
        <taxon>malvids</taxon>
        <taxon>Brassicales</taxon>
        <taxon>Brassicaceae</taxon>
        <taxon>Brassiceae</taxon>
        <taxon>Brassica</taxon>
    </lineage>
</organism>
<dbReference type="InterPro" id="IPR050665">
    <property type="entry name" value="Cytochrome_P450_Monooxygen"/>
</dbReference>
<keyword evidence="10" id="KW-0503">Monooxygenase</keyword>
<evidence type="ECO:0000256" key="3">
    <source>
        <dbReference type="ARBA" id="ARBA00010617"/>
    </source>
</evidence>
<keyword evidence="4" id="KW-0349">Heme</keyword>
<proteinExistence type="inferred from homology"/>
<keyword evidence="7 12" id="KW-1133">Transmembrane helix</keyword>
<accession>A0A8S9GGI6</accession>
<comment type="caution">
    <text evidence="13">The sequence shown here is derived from an EMBL/GenBank/DDBJ whole genome shotgun (WGS) entry which is preliminary data.</text>
</comment>
<dbReference type="Proteomes" id="UP000712281">
    <property type="component" value="Unassembled WGS sequence"/>
</dbReference>
<gene>
    <name evidence="13" type="ORF">F2Q68_00032721</name>
</gene>
<evidence type="ECO:0000256" key="6">
    <source>
        <dbReference type="ARBA" id="ARBA00022723"/>
    </source>
</evidence>
<evidence type="ECO:0000313" key="14">
    <source>
        <dbReference type="Proteomes" id="UP000712281"/>
    </source>
</evidence>
<evidence type="ECO:0000256" key="9">
    <source>
        <dbReference type="ARBA" id="ARBA00023004"/>
    </source>
</evidence>
<dbReference type="GO" id="GO:0016705">
    <property type="term" value="F:oxidoreductase activity, acting on paired donors, with incorporation or reduction of molecular oxygen"/>
    <property type="evidence" value="ECO:0007669"/>
    <property type="project" value="InterPro"/>
</dbReference>
<dbReference type="GO" id="GO:0005506">
    <property type="term" value="F:iron ion binding"/>
    <property type="evidence" value="ECO:0007669"/>
    <property type="project" value="InterPro"/>
</dbReference>
<evidence type="ECO:0000256" key="5">
    <source>
        <dbReference type="ARBA" id="ARBA00022692"/>
    </source>
</evidence>
<keyword evidence="8" id="KW-0560">Oxidoreductase</keyword>
<dbReference type="Gene3D" id="1.10.630.10">
    <property type="entry name" value="Cytochrome P450"/>
    <property type="match status" value="1"/>
</dbReference>
<evidence type="ECO:0008006" key="15">
    <source>
        <dbReference type="Google" id="ProtNLM"/>
    </source>
</evidence>
<dbReference type="InterPro" id="IPR001128">
    <property type="entry name" value="Cyt_P450"/>
</dbReference>
<evidence type="ECO:0000256" key="2">
    <source>
        <dbReference type="ARBA" id="ARBA00004167"/>
    </source>
</evidence>
<dbReference type="PANTHER" id="PTHR24282">
    <property type="entry name" value="CYTOCHROME P450 FAMILY MEMBER"/>
    <property type="match status" value="1"/>
</dbReference>
<dbReference type="SUPFAM" id="SSF48264">
    <property type="entry name" value="Cytochrome P450"/>
    <property type="match status" value="1"/>
</dbReference>
<name>A0A8S9GGI6_BRACR</name>
<keyword evidence="9" id="KW-0408">Iron</keyword>
<evidence type="ECO:0000313" key="13">
    <source>
        <dbReference type="EMBL" id="KAF2542812.1"/>
    </source>
</evidence>
<evidence type="ECO:0000256" key="11">
    <source>
        <dbReference type="ARBA" id="ARBA00023136"/>
    </source>
</evidence>
<evidence type="ECO:0000256" key="4">
    <source>
        <dbReference type="ARBA" id="ARBA00022617"/>
    </source>
</evidence>
<keyword evidence="6" id="KW-0479">Metal-binding</keyword>
<evidence type="ECO:0000256" key="12">
    <source>
        <dbReference type="SAM" id="Phobius"/>
    </source>
</evidence>
<dbReference type="GO" id="GO:0016020">
    <property type="term" value="C:membrane"/>
    <property type="evidence" value="ECO:0007669"/>
    <property type="project" value="UniProtKB-SubCell"/>
</dbReference>
<feature type="transmembrane region" description="Helical" evidence="12">
    <location>
        <begin position="6"/>
        <end position="27"/>
    </location>
</feature>
<dbReference type="PANTHER" id="PTHR24282:SF113">
    <property type="entry name" value="CYTOCHROME P450"/>
    <property type="match status" value="1"/>
</dbReference>